<organism evidence="7">
    <name type="scientific">uncultured organism</name>
    <dbReference type="NCBI Taxonomy" id="155900"/>
    <lineage>
        <taxon>unclassified sequences</taxon>
        <taxon>environmental samples</taxon>
    </lineage>
</organism>
<dbReference type="CDD" id="cd06171">
    <property type="entry name" value="Sigma70_r4"/>
    <property type="match status" value="1"/>
</dbReference>
<dbReference type="Pfam" id="PF04542">
    <property type="entry name" value="Sigma70_r2"/>
    <property type="match status" value="1"/>
</dbReference>
<evidence type="ECO:0000259" key="6">
    <source>
        <dbReference type="Pfam" id="PF08281"/>
    </source>
</evidence>
<dbReference type="InterPro" id="IPR036388">
    <property type="entry name" value="WH-like_DNA-bd_sf"/>
</dbReference>
<dbReference type="GO" id="GO:0016987">
    <property type="term" value="F:sigma factor activity"/>
    <property type="evidence" value="ECO:0007669"/>
    <property type="project" value="UniProtKB-KW"/>
</dbReference>
<dbReference type="AlphaFoldDB" id="A0A5B8RAW1"/>
<evidence type="ECO:0000256" key="3">
    <source>
        <dbReference type="ARBA" id="ARBA00023082"/>
    </source>
</evidence>
<feature type="domain" description="RNA polymerase sigma factor 70 region 4 type 2" evidence="6">
    <location>
        <begin position="113"/>
        <end position="164"/>
    </location>
</feature>
<dbReference type="SUPFAM" id="SSF88659">
    <property type="entry name" value="Sigma3 and sigma4 domains of RNA polymerase sigma factors"/>
    <property type="match status" value="1"/>
</dbReference>
<dbReference type="PANTHER" id="PTHR43133:SF63">
    <property type="entry name" value="RNA POLYMERASE SIGMA FACTOR FECI-RELATED"/>
    <property type="match status" value="1"/>
</dbReference>
<dbReference type="SUPFAM" id="SSF88946">
    <property type="entry name" value="Sigma2 domain of RNA polymerase sigma factors"/>
    <property type="match status" value="1"/>
</dbReference>
<keyword evidence="3" id="KW-0731">Sigma factor</keyword>
<evidence type="ECO:0000259" key="5">
    <source>
        <dbReference type="Pfam" id="PF04542"/>
    </source>
</evidence>
<dbReference type="PANTHER" id="PTHR43133">
    <property type="entry name" value="RNA POLYMERASE ECF-TYPE SIGMA FACTO"/>
    <property type="match status" value="1"/>
</dbReference>
<dbReference type="InterPro" id="IPR013324">
    <property type="entry name" value="RNA_pol_sigma_r3/r4-like"/>
</dbReference>
<feature type="domain" description="RNA polymerase sigma-70 region 2" evidence="5">
    <location>
        <begin position="10"/>
        <end position="80"/>
    </location>
</feature>
<dbReference type="InterPro" id="IPR007627">
    <property type="entry name" value="RNA_pol_sigma70_r2"/>
</dbReference>
<dbReference type="GO" id="GO:0006352">
    <property type="term" value="P:DNA-templated transcription initiation"/>
    <property type="evidence" value="ECO:0007669"/>
    <property type="project" value="InterPro"/>
</dbReference>
<dbReference type="Gene3D" id="1.10.10.10">
    <property type="entry name" value="Winged helix-like DNA-binding domain superfamily/Winged helix DNA-binding domain"/>
    <property type="match status" value="1"/>
</dbReference>
<name>A0A5B8RAW1_9ZZZZ</name>
<evidence type="ECO:0000256" key="2">
    <source>
        <dbReference type="ARBA" id="ARBA00023015"/>
    </source>
</evidence>
<dbReference type="InterPro" id="IPR013249">
    <property type="entry name" value="RNA_pol_sigma70_r4_t2"/>
</dbReference>
<dbReference type="GO" id="GO:0003677">
    <property type="term" value="F:DNA binding"/>
    <property type="evidence" value="ECO:0007669"/>
    <property type="project" value="InterPro"/>
</dbReference>
<dbReference type="InterPro" id="IPR039425">
    <property type="entry name" value="RNA_pol_sigma-70-like"/>
</dbReference>
<gene>
    <name evidence="7" type="primary">fecI</name>
    <name evidence="7" type="ORF">KBTEX_02065</name>
</gene>
<evidence type="ECO:0000256" key="1">
    <source>
        <dbReference type="ARBA" id="ARBA00010641"/>
    </source>
</evidence>
<dbReference type="NCBIfam" id="TIGR02937">
    <property type="entry name" value="sigma70-ECF"/>
    <property type="match status" value="1"/>
</dbReference>
<protein>
    <submittedName>
        <fullName evidence="7">Putative RNA polymerase sigma factor FecI</fullName>
    </submittedName>
</protein>
<dbReference type="Gene3D" id="1.10.1740.10">
    <property type="match status" value="1"/>
</dbReference>
<dbReference type="InterPro" id="IPR013325">
    <property type="entry name" value="RNA_pol_sigma_r2"/>
</dbReference>
<sequence>MNNDDTYLELYRTHRPALIEYATPLVGDRMHAEDVVQEAFLRLAGLDRADTPGQHSVARPLAYLYRCVRNLSVDWNRRRRLEADCRDNGAMALMGPAPTTPPEQQAGRDETLRRVTMLVDDLPDDARTALRMHRVDGCTLQQIADRLDISVATAHRLVKRAILHVTVGLAAND</sequence>
<proteinExistence type="inferred from homology"/>
<comment type="similarity">
    <text evidence="1">Belongs to the sigma-70 factor family. ECF subfamily.</text>
</comment>
<dbReference type="InterPro" id="IPR014284">
    <property type="entry name" value="RNA_pol_sigma-70_dom"/>
</dbReference>
<evidence type="ECO:0000313" key="7">
    <source>
        <dbReference type="EMBL" id="QEA05741.1"/>
    </source>
</evidence>
<reference evidence="7" key="1">
    <citation type="submission" date="2019-06" db="EMBL/GenBank/DDBJ databases">
        <authorList>
            <person name="Murdoch R.W."/>
            <person name="Fathepure B."/>
        </authorList>
    </citation>
    <scope>NUCLEOTIDE SEQUENCE</scope>
</reference>
<keyword evidence="4" id="KW-0804">Transcription</keyword>
<dbReference type="Pfam" id="PF08281">
    <property type="entry name" value="Sigma70_r4_2"/>
    <property type="match status" value="1"/>
</dbReference>
<accession>A0A5B8RAW1</accession>
<evidence type="ECO:0000256" key="4">
    <source>
        <dbReference type="ARBA" id="ARBA00023163"/>
    </source>
</evidence>
<dbReference type="EMBL" id="MN079109">
    <property type="protein sequence ID" value="QEA05741.1"/>
    <property type="molecule type" value="Genomic_DNA"/>
</dbReference>
<keyword evidence="2" id="KW-0805">Transcription regulation</keyword>